<dbReference type="AlphaFoldDB" id="A0A0A3I0N2"/>
<organism evidence="2 3">
    <name type="scientific">Ureibacillus sinduriensis BLB-1 = JCM 15800</name>
    <dbReference type="NCBI Taxonomy" id="1384057"/>
    <lineage>
        <taxon>Bacteria</taxon>
        <taxon>Bacillati</taxon>
        <taxon>Bacillota</taxon>
        <taxon>Bacilli</taxon>
        <taxon>Bacillales</taxon>
        <taxon>Caryophanaceae</taxon>
        <taxon>Ureibacillus</taxon>
    </lineage>
</organism>
<feature type="transmembrane region" description="Helical" evidence="1">
    <location>
        <begin position="72"/>
        <end position="93"/>
    </location>
</feature>
<comment type="caution">
    <text evidence="2">The sequence shown here is derived from an EMBL/GenBank/DDBJ whole genome shotgun (WGS) entry which is preliminary data.</text>
</comment>
<feature type="transmembrane region" description="Helical" evidence="1">
    <location>
        <begin position="7"/>
        <end position="29"/>
    </location>
</feature>
<feature type="transmembrane region" description="Helical" evidence="1">
    <location>
        <begin position="41"/>
        <end position="60"/>
    </location>
</feature>
<dbReference type="STRING" id="1384057.CD33_08495"/>
<sequence length="94" mass="10700">MTKKINIWAFTFSIISLFLFILDDFWGPIASSILRMDSLHLLLYFTLIIFFVGMIGFAGVEDWKGMVRSIATVILTLGLLTFLIIVIFFGMLLS</sequence>
<reference evidence="2 3" key="1">
    <citation type="submission" date="2014-02" db="EMBL/GenBank/DDBJ databases">
        <title>Draft genome sequence of Lysinibacillus sinduriensis JCM 15800.</title>
        <authorList>
            <person name="Zhang F."/>
            <person name="Wang G."/>
            <person name="Zhang L."/>
        </authorList>
    </citation>
    <scope>NUCLEOTIDE SEQUENCE [LARGE SCALE GENOMIC DNA]</scope>
    <source>
        <strain evidence="2 3">JCM 15800</strain>
    </source>
</reference>
<accession>A0A0A3I0N2</accession>
<keyword evidence="1" id="KW-0812">Transmembrane</keyword>
<dbReference type="Proteomes" id="UP000030408">
    <property type="component" value="Unassembled WGS sequence"/>
</dbReference>
<evidence type="ECO:0000256" key="1">
    <source>
        <dbReference type="SAM" id="Phobius"/>
    </source>
</evidence>
<name>A0A0A3I0N2_9BACL</name>
<dbReference type="EMBL" id="JPVO01000047">
    <property type="protein sequence ID" value="KGR76188.1"/>
    <property type="molecule type" value="Genomic_DNA"/>
</dbReference>
<dbReference type="RefSeq" id="WP_036199888.1">
    <property type="nucleotide sequence ID" value="NZ_JPVO01000047.1"/>
</dbReference>
<evidence type="ECO:0000313" key="2">
    <source>
        <dbReference type="EMBL" id="KGR76188.1"/>
    </source>
</evidence>
<protein>
    <submittedName>
        <fullName evidence="2">Uncharacterized protein</fullName>
    </submittedName>
</protein>
<proteinExistence type="predicted"/>
<keyword evidence="1" id="KW-1133">Transmembrane helix</keyword>
<dbReference type="eggNOG" id="ENOG5033B8U">
    <property type="taxonomic scope" value="Bacteria"/>
</dbReference>
<keyword evidence="1" id="KW-0472">Membrane</keyword>
<evidence type="ECO:0000313" key="3">
    <source>
        <dbReference type="Proteomes" id="UP000030408"/>
    </source>
</evidence>
<gene>
    <name evidence="2" type="ORF">CD33_08495</name>
</gene>
<keyword evidence="3" id="KW-1185">Reference proteome</keyword>